<keyword evidence="1" id="KW-0732">Signal</keyword>
<gene>
    <name evidence="2" type="ORF">FB465_1560</name>
</gene>
<keyword evidence="3" id="KW-1185">Reference proteome</keyword>
<evidence type="ECO:0000313" key="2">
    <source>
        <dbReference type="EMBL" id="TWE16577.1"/>
    </source>
</evidence>
<accession>A0A561ELT1</accession>
<dbReference type="Proteomes" id="UP000318416">
    <property type="component" value="Unassembled WGS sequence"/>
</dbReference>
<feature type="chain" id="PRO_5038997713" evidence="1">
    <location>
        <begin position="21"/>
        <end position="110"/>
    </location>
</feature>
<feature type="signal peptide" evidence="1">
    <location>
        <begin position="1"/>
        <end position="20"/>
    </location>
</feature>
<protein>
    <submittedName>
        <fullName evidence="2">Uncharacterized protein</fullName>
    </submittedName>
</protein>
<name>A0A561ELT1_9ACTN</name>
<dbReference type="RefSeq" id="WP_145788811.1">
    <property type="nucleotide sequence ID" value="NZ_BAAABR010000002.1"/>
</dbReference>
<dbReference type="AlphaFoldDB" id="A0A561ELT1"/>
<sequence length="110" mass="11855">MLSFASRPVQFLRIALLHHAALSAPVLLGPYDAGDLEADVEHWLTALDRPAAESGFWEHRFFVPSLIAAWEGWVEQRPSLEGVSAGSLGLQRPRYRSTAAARAAGSSSGA</sequence>
<evidence type="ECO:0000256" key="1">
    <source>
        <dbReference type="SAM" id="SignalP"/>
    </source>
</evidence>
<proteinExistence type="predicted"/>
<organism evidence="2 3">
    <name type="scientific">Kitasatospora atroaurantiaca</name>
    <dbReference type="NCBI Taxonomy" id="285545"/>
    <lineage>
        <taxon>Bacteria</taxon>
        <taxon>Bacillati</taxon>
        <taxon>Actinomycetota</taxon>
        <taxon>Actinomycetes</taxon>
        <taxon>Kitasatosporales</taxon>
        <taxon>Streptomycetaceae</taxon>
        <taxon>Kitasatospora</taxon>
    </lineage>
</organism>
<reference evidence="2 3" key="1">
    <citation type="submission" date="2019-06" db="EMBL/GenBank/DDBJ databases">
        <title>Sequencing the genomes of 1000 actinobacteria strains.</title>
        <authorList>
            <person name="Klenk H.-P."/>
        </authorList>
    </citation>
    <scope>NUCLEOTIDE SEQUENCE [LARGE SCALE GENOMIC DNA]</scope>
    <source>
        <strain evidence="2 3">DSM 41649</strain>
    </source>
</reference>
<dbReference type="EMBL" id="VIVR01000001">
    <property type="protein sequence ID" value="TWE16577.1"/>
    <property type="molecule type" value="Genomic_DNA"/>
</dbReference>
<comment type="caution">
    <text evidence="2">The sequence shown here is derived from an EMBL/GenBank/DDBJ whole genome shotgun (WGS) entry which is preliminary data.</text>
</comment>
<evidence type="ECO:0000313" key="3">
    <source>
        <dbReference type="Proteomes" id="UP000318416"/>
    </source>
</evidence>